<comment type="caution">
    <text evidence="2">The sequence shown here is derived from an EMBL/GenBank/DDBJ whole genome shotgun (WGS) entry which is preliminary data.</text>
</comment>
<dbReference type="Proteomes" id="UP000821837">
    <property type="component" value="Unassembled WGS sequence"/>
</dbReference>
<accession>A0A9D4Q8X5</accession>
<dbReference type="AlphaFoldDB" id="A0A9D4Q8X5"/>
<proteinExistence type="predicted"/>
<keyword evidence="3" id="KW-1185">Reference proteome</keyword>
<reference evidence="2" key="1">
    <citation type="journal article" date="2020" name="Cell">
        <title>Large-Scale Comparative Analyses of Tick Genomes Elucidate Their Genetic Diversity and Vector Capacities.</title>
        <authorList>
            <consortium name="Tick Genome and Microbiome Consortium (TIGMIC)"/>
            <person name="Jia N."/>
            <person name="Wang J."/>
            <person name="Shi W."/>
            <person name="Du L."/>
            <person name="Sun Y."/>
            <person name="Zhan W."/>
            <person name="Jiang J.F."/>
            <person name="Wang Q."/>
            <person name="Zhang B."/>
            <person name="Ji P."/>
            <person name="Bell-Sakyi L."/>
            <person name="Cui X.M."/>
            <person name="Yuan T.T."/>
            <person name="Jiang B.G."/>
            <person name="Yang W.F."/>
            <person name="Lam T.T."/>
            <person name="Chang Q.C."/>
            <person name="Ding S.J."/>
            <person name="Wang X.J."/>
            <person name="Zhu J.G."/>
            <person name="Ruan X.D."/>
            <person name="Zhao L."/>
            <person name="Wei J.T."/>
            <person name="Ye R.Z."/>
            <person name="Que T.C."/>
            <person name="Du C.H."/>
            <person name="Zhou Y.H."/>
            <person name="Cheng J.X."/>
            <person name="Dai P.F."/>
            <person name="Guo W.B."/>
            <person name="Han X.H."/>
            <person name="Huang E.J."/>
            <person name="Li L.F."/>
            <person name="Wei W."/>
            <person name="Gao Y.C."/>
            <person name="Liu J.Z."/>
            <person name="Shao H.Z."/>
            <person name="Wang X."/>
            <person name="Wang C.C."/>
            <person name="Yang T.C."/>
            <person name="Huo Q.B."/>
            <person name="Li W."/>
            <person name="Chen H.Y."/>
            <person name="Chen S.E."/>
            <person name="Zhou L.G."/>
            <person name="Ni X.B."/>
            <person name="Tian J.H."/>
            <person name="Sheng Y."/>
            <person name="Liu T."/>
            <person name="Pan Y.S."/>
            <person name="Xia L.Y."/>
            <person name="Li J."/>
            <person name="Zhao F."/>
            <person name="Cao W.C."/>
        </authorList>
    </citation>
    <scope>NUCLEOTIDE SEQUENCE</scope>
    <source>
        <strain evidence="2">Rsan-2018</strain>
    </source>
</reference>
<dbReference type="VEuPathDB" id="VectorBase:RSAN_044298"/>
<evidence type="ECO:0000313" key="2">
    <source>
        <dbReference type="EMBL" id="KAH7969934.1"/>
    </source>
</evidence>
<organism evidence="2 3">
    <name type="scientific">Rhipicephalus sanguineus</name>
    <name type="common">Brown dog tick</name>
    <name type="synonym">Ixodes sanguineus</name>
    <dbReference type="NCBI Taxonomy" id="34632"/>
    <lineage>
        <taxon>Eukaryota</taxon>
        <taxon>Metazoa</taxon>
        <taxon>Ecdysozoa</taxon>
        <taxon>Arthropoda</taxon>
        <taxon>Chelicerata</taxon>
        <taxon>Arachnida</taxon>
        <taxon>Acari</taxon>
        <taxon>Parasitiformes</taxon>
        <taxon>Ixodida</taxon>
        <taxon>Ixodoidea</taxon>
        <taxon>Ixodidae</taxon>
        <taxon>Rhipicephalinae</taxon>
        <taxon>Rhipicephalus</taxon>
        <taxon>Rhipicephalus</taxon>
    </lineage>
</organism>
<name>A0A9D4Q8X5_RHISA</name>
<feature type="region of interest" description="Disordered" evidence="1">
    <location>
        <begin position="1"/>
        <end position="68"/>
    </location>
</feature>
<dbReference type="EMBL" id="JABSTV010001248">
    <property type="protein sequence ID" value="KAH7969934.1"/>
    <property type="molecule type" value="Genomic_DNA"/>
</dbReference>
<feature type="compositionally biased region" description="Polar residues" evidence="1">
    <location>
        <begin position="507"/>
        <end position="531"/>
    </location>
</feature>
<gene>
    <name evidence="2" type="ORF">HPB52_022781</name>
</gene>
<protein>
    <submittedName>
        <fullName evidence="2">Uncharacterized protein</fullName>
    </submittedName>
</protein>
<feature type="compositionally biased region" description="Basic residues" evidence="1">
    <location>
        <begin position="23"/>
        <end position="34"/>
    </location>
</feature>
<sequence length="605" mass="67895">MVGEKQASKKTSVMSPWSPRSSERKKQKRRQKERRAKENQVRSKQASKKSPPHRSKSASPDSPRLLTWKQRSDYMKRASILRNLRKTNHIREHLVISYRNFNATLNDSRLDEILNHTGIFLDFADKVADSDLTPVTFNDSTKFFEFTPSLSKERWRAILNRYIKKPIESYSGVTIHGVDYFKAVFEMHKNGEDVMNDIVETVAVQNLVPFTSMDMIDSFHRGQGEESSMALKHTCFELLYPSFGYVVNEQLLHNLEQTKRHARELAETIRATFINSVTESSKNQTVPIGDDSAPKSNHTLEIVFGNLDRSVPSMFPPPYKNYPNITEDPLQNWVNIDRYYSELSSVPKNTFIKYSEADYGTFINFEMMLHYLMFPFAGDDAHVGVFTGGIGLKFAATIFYQLVEEAGDAAAGQIYKRNHQCLELEGSEVDKDLQGAVAAVPVTQRLYSRMREEDDYKKLLGGIQLFTEEQVPFAAGCYLLCGETRAGVEEHNYGSGAPPRPQRNHYQDSSQQPAPSGIEKSSTGHVHSSRPTADHRGLRASGLSSSTRGTSICPLLKKMGGDAAPGGALSQSTTILINPSSSVRPYVAVHVLSSFEATDGYAFDA</sequence>
<feature type="compositionally biased region" description="Polar residues" evidence="1">
    <location>
        <begin position="9"/>
        <end position="19"/>
    </location>
</feature>
<reference evidence="2" key="2">
    <citation type="submission" date="2021-09" db="EMBL/GenBank/DDBJ databases">
        <authorList>
            <person name="Jia N."/>
            <person name="Wang J."/>
            <person name="Shi W."/>
            <person name="Du L."/>
            <person name="Sun Y."/>
            <person name="Zhan W."/>
            <person name="Jiang J."/>
            <person name="Wang Q."/>
            <person name="Zhang B."/>
            <person name="Ji P."/>
            <person name="Sakyi L.B."/>
            <person name="Cui X."/>
            <person name="Yuan T."/>
            <person name="Jiang B."/>
            <person name="Yang W."/>
            <person name="Lam T.T.-Y."/>
            <person name="Chang Q."/>
            <person name="Ding S."/>
            <person name="Wang X."/>
            <person name="Zhu J."/>
            <person name="Ruan X."/>
            <person name="Zhao L."/>
            <person name="Wei J."/>
            <person name="Que T."/>
            <person name="Du C."/>
            <person name="Cheng J."/>
            <person name="Dai P."/>
            <person name="Han X."/>
            <person name="Huang E."/>
            <person name="Gao Y."/>
            <person name="Liu J."/>
            <person name="Shao H."/>
            <person name="Ye R."/>
            <person name="Li L."/>
            <person name="Wei W."/>
            <person name="Wang X."/>
            <person name="Wang C."/>
            <person name="Huo Q."/>
            <person name="Li W."/>
            <person name="Guo W."/>
            <person name="Chen H."/>
            <person name="Chen S."/>
            <person name="Zhou L."/>
            <person name="Zhou L."/>
            <person name="Ni X."/>
            <person name="Tian J."/>
            <person name="Zhou Y."/>
            <person name="Sheng Y."/>
            <person name="Liu T."/>
            <person name="Pan Y."/>
            <person name="Xia L."/>
            <person name="Li J."/>
            <person name="Zhao F."/>
            <person name="Cao W."/>
        </authorList>
    </citation>
    <scope>NUCLEOTIDE SEQUENCE</scope>
    <source>
        <strain evidence="2">Rsan-2018</strain>
        <tissue evidence="2">Larvae</tissue>
    </source>
</reference>
<feature type="region of interest" description="Disordered" evidence="1">
    <location>
        <begin position="491"/>
        <end position="547"/>
    </location>
</feature>
<evidence type="ECO:0000256" key="1">
    <source>
        <dbReference type="SAM" id="MobiDB-lite"/>
    </source>
</evidence>
<feature type="compositionally biased region" description="Basic residues" evidence="1">
    <location>
        <begin position="45"/>
        <end position="56"/>
    </location>
</feature>
<evidence type="ECO:0000313" key="3">
    <source>
        <dbReference type="Proteomes" id="UP000821837"/>
    </source>
</evidence>